<organism evidence="1 2">
    <name type="scientific">Streptomyces davaonensis (strain DSM 101723 / JCM 4913 / KCC S-0913 / 768)</name>
    <dbReference type="NCBI Taxonomy" id="1214101"/>
    <lineage>
        <taxon>Bacteria</taxon>
        <taxon>Bacillati</taxon>
        <taxon>Actinomycetota</taxon>
        <taxon>Actinomycetes</taxon>
        <taxon>Kitasatosporales</taxon>
        <taxon>Streptomycetaceae</taxon>
        <taxon>Streptomyces</taxon>
    </lineage>
</organism>
<dbReference type="Proteomes" id="UP000008043">
    <property type="component" value="Chromosome"/>
</dbReference>
<evidence type="ECO:0000313" key="1">
    <source>
        <dbReference type="EMBL" id="CCK28234.1"/>
    </source>
</evidence>
<dbReference type="AlphaFoldDB" id="K4R696"/>
<dbReference type="HOGENOM" id="CLU_114125_0_0_11"/>
<name>K4R696_STRDJ</name>
<protein>
    <submittedName>
        <fullName evidence="1">Uncharacterized protein</fullName>
    </submittedName>
</protein>
<evidence type="ECO:0000313" key="2">
    <source>
        <dbReference type="Proteomes" id="UP000008043"/>
    </source>
</evidence>
<dbReference type="STRING" id="1214101.BN159_3855"/>
<dbReference type="KEGG" id="sdv:BN159_3855"/>
<sequence>MVFNSILPQSAQYHFRETWHPETDWSFKSNCSTRGEGDKALFSLTAEMGSARPWQQWAETEIPPNDGGKITYFDAGLKGISNAEVAAIWLPCYAHEETSKQPWSMSVFADALKPLEASDEEARQTLIDLATSFARQAHEDAKCDLPSKLPSSTAIR</sequence>
<dbReference type="EMBL" id="HE971709">
    <property type="protein sequence ID" value="CCK28234.1"/>
    <property type="molecule type" value="Genomic_DNA"/>
</dbReference>
<gene>
    <name evidence="1" type="ORF">BN159_3855</name>
</gene>
<keyword evidence="2" id="KW-1185">Reference proteome</keyword>
<proteinExistence type="predicted"/>
<dbReference type="eggNOG" id="ENOG50309XS">
    <property type="taxonomic scope" value="Bacteria"/>
</dbReference>
<reference evidence="1 2" key="1">
    <citation type="journal article" date="2012" name="J. Bacteriol.">
        <title>Genome sequence of the bacterium Streptomyces davawensis JCM 4913 and heterologous production of the unique antibiotic roseoflavin.</title>
        <authorList>
            <person name="Jankowitsch F."/>
            <person name="Schwarz J."/>
            <person name="Ruckert C."/>
            <person name="Gust B."/>
            <person name="Szczepanowski R."/>
            <person name="Blom J."/>
            <person name="Pelzer S."/>
            <person name="Kalinowski J."/>
            <person name="Mack M."/>
        </authorList>
    </citation>
    <scope>NUCLEOTIDE SEQUENCE [LARGE SCALE GENOMIC DNA]</scope>
    <source>
        <strain evidence="2">DSM 101723 / JCM 4913 / KCC S-0913 / 768</strain>
    </source>
</reference>
<accession>K4R696</accession>